<keyword evidence="10" id="KW-0812">Transmembrane</keyword>
<keyword evidence="7" id="KW-0326">Glycosidase</keyword>
<evidence type="ECO:0000256" key="9">
    <source>
        <dbReference type="SAM" id="MobiDB-lite"/>
    </source>
</evidence>
<evidence type="ECO:0000256" key="3">
    <source>
        <dbReference type="ARBA" id="ARBA00012601"/>
    </source>
</evidence>
<dbReference type="EC" id="3.2.1.4" evidence="3"/>
<keyword evidence="10" id="KW-0472">Membrane</keyword>
<keyword evidence="10" id="KW-1133">Transmembrane helix</keyword>
<gene>
    <name evidence="12" type="ORF">DH2020_047139</name>
</gene>
<dbReference type="InterPro" id="IPR012341">
    <property type="entry name" value="6hp_glycosidase-like_sf"/>
</dbReference>
<keyword evidence="6" id="KW-0119">Carbohydrate metabolism</keyword>
<dbReference type="InterPro" id="IPR008928">
    <property type="entry name" value="6-hairpin_glycosidase_sf"/>
</dbReference>
<proteinExistence type="inferred from homology"/>
<dbReference type="Proteomes" id="UP001318860">
    <property type="component" value="Unassembled WGS sequence"/>
</dbReference>
<protein>
    <recommendedName>
        <fullName evidence="3">cellulase</fullName>
        <ecNumber evidence="3">3.2.1.4</ecNumber>
    </recommendedName>
</protein>
<dbReference type="SUPFAM" id="SSF48208">
    <property type="entry name" value="Six-hairpin glycosidases"/>
    <property type="match status" value="1"/>
</dbReference>
<evidence type="ECO:0000313" key="12">
    <source>
        <dbReference type="EMBL" id="KAK6119096.1"/>
    </source>
</evidence>
<comment type="caution">
    <text evidence="12">The sequence shown here is derived from an EMBL/GenBank/DDBJ whole genome shotgun (WGS) entry which is preliminary data.</text>
</comment>
<dbReference type="PANTHER" id="PTHR22298">
    <property type="entry name" value="ENDO-1,4-BETA-GLUCANASE"/>
    <property type="match status" value="1"/>
</dbReference>
<evidence type="ECO:0000256" key="2">
    <source>
        <dbReference type="ARBA" id="ARBA00007072"/>
    </source>
</evidence>
<evidence type="ECO:0000256" key="5">
    <source>
        <dbReference type="ARBA" id="ARBA00023001"/>
    </source>
</evidence>
<feature type="region of interest" description="Disordered" evidence="9">
    <location>
        <begin position="1"/>
        <end position="26"/>
    </location>
</feature>
<dbReference type="InterPro" id="IPR001701">
    <property type="entry name" value="Glyco_hydro_9"/>
</dbReference>
<evidence type="ECO:0000256" key="10">
    <source>
        <dbReference type="SAM" id="Phobius"/>
    </source>
</evidence>
<evidence type="ECO:0000256" key="6">
    <source>
        <dbReference type="ARBA" id="ARBA00023277"/>
    </source>
</evidence>
<comment type="catalytic activity">
    <reaction evidence="1">
        <text>Endohydrolysis of (1-&gt;4)-beta-D-glucosidic linkages in cellulose, lichenin and cereal beta-D-glucans.</text>
        <dbReference type="EC" id="3.2.1.4"/>
    </reaction>
</comment>
<dbReference type="Pfam" id="PF00759">
    <property type="entry name" value="Glyco_hydro_9"/>
    <property type="match status" value="1"/>
</dbReference>
<keyword evidence="4" id="KW-0378">Hydrolase</keyword>
<evidence type="ECO:0000256" key="8">
    <source>
        <dbReference type="ARBA" id="ARBA00023326"/>
    </source>
</evidence>
<evidence type="ECO:0000259" key="11">
    <source>
        <dbReference type="Pfam" id="PF00759"/>
    </source>
</evidence>
<reference evidence="12 13" key="1">
    <citation type="journal article" date="2021" name="Comput. Struct. Biotechnol. J.">
        <title>De novo genome assembly of the potent medicinal plant Rehmannia glutinosa using nanopore technology.</title>
        <authorList>
            <person name="Ma L."/>
            <person name="Dong C."/>
            <person name="Song C."/>
            <person name="Wang X."/>
            <person name="Zheng X."/>
            <person name="Niu Y."/>
            <person name="Chen S."/>
            <person name="Feng W."/>
        </authorList>
    </citation>
    <scope>NUCLEOTIDE SEQUENCE [LARGE SCALE GENOMIC DNA]</scope>
    <source>
        <strain evidence="12">DH-2019</strain>
    </source>
</reference>
<evidence type="ECO:0000256" key="4">
    <source>
        <dbReference type="ARBA" id="ARBA00022801"/>
    </source>
</evidence>
<name>A0ABR0UAV4_REHGL</name>
<evidence type="ECO:0000256" key="1">
    <source>
        <dbReference type="ARBA" id="ARBA00000966"/>
    </source>
</evidence>
<dbReference type="Gene3D" id="1.50.10.10">
    <property type="match status" value="1"/>
</dbReference>
<organism evidence="12 13">
    <name type="scientific">Rehmannia glutinosa</name>
    <name type="common">Chinese foxglove</name>
    <dbReference type="NCBI Taxonomy" id="99300"/>
    <lineage>
        <taxon>Eukaryota</taxon>
        <taxon>Viridiplantae</taxon>
        <taxon>Streptophyta</taxon>
        <taxon>Embryophyta</taxon>
        <taxon>Tracheophyta</taxon>
        <taxon>Spermatophyta</taxon>
        <taxon>Magnoliopsida</taxon>
        <taxon>eudicotyledons</taxon>
        <taxon>Gunneridae</taxon>
        <taxon>Pentapetalae</taxon>
        <taxon>asterids</taxon>
        <taxon>lamiids</taxon>
        <taxon>Lamiales</taxon>
        <taxon>Orobanchaceae</taxon>
        <taxon>Rehmannieae</taxon>
        <taxon>Rehmannia</taxon>
    </lineage>
</organism>
<feature type="transmembrane region" description="Helical" evidence="10">
    <location>
        <begin position="72"/>
        <end position="94"/>
    </location>
</feature>
<keyword evidence="13" id="KW-1185">Reference proteome</keyword>
<dbReference type="EMBL" id="JABTTQ020003253">
    <property type="protein sequence ID" value="KAK6119096.1"/>
    <property type="molecule type" value="Genomic_DNA"/>
</dbReference>
<keyword evidence="8" id="KW-0624">Polysaccharide degradation</keyword>
<sequence>MSMYGRDPWGGPLEIAADSATDDDRSRNLQDYDRAALSRPLDETQQSWLLGPGEQKKKKYVDLGCIIVSRKIFVWTVGTILAAGLLAGFITLIVKTVPRHRHRPPPPDNYTLALNKGLMFFNAQRSGRLPKHNNVSWRGNSCLNDGKSDSSTLFKDLTGGYYDAGDAIKFNFPQSFAMTMLSWSVIEYSAKYEAAGELNHVKDIIKWGTDYFLKTFNHTADTIDRVVAQVGKGDTTGGPDPNDHYCWMRPEDIDYERPVTECHSCSDLAAEMAAALASASIVFKDNKAYSQKLVHGAKTLFKFSRDQRGRYSVGNEASIFYNSTGYWDEFIWGATWLYYATGNSSYLQLATTPGLAKHAGAFWGGPFYGVLNWDNKLAGTQLNHGAPQPLQYVVNAAFLATVFSDYMKAADTPGWYCGPHFYSADVLREFAETQEHRFLRTRSSIIAREDGNGETPKPNPNTIAGAMVAARTGTTVSMMSVQTTTTQSRHCRQCWPSAALVALSGDSDVGIDKNTIFSAVPPMFPTPPPPPAPWKP</sequence>
<evidence type="ECO:0000313" key="13">
    <source>
        <dbReference type="Proteomes" id="UP001318860"/>
    </source>
</evidence>
<evidence type="ECO:0000256" key="7">
    <source>
        <dbReference type="ARBA" id="ARBA00023295"/>
    </source>
</evidence>
<comment type="similarity">
    <text evidence="2">Belongs to the glycosyl hydrolase 9 (cellulase E) family.</text>
</comment>
<keyword evidence="5" id="KW-0136">Cellulose degradation</keyword>
<feature type="domain" description="Glycoside hydrolase family 9" evidence="11">
    <location>
        <begin position="110"/>
        <end position="382"/>
    </location>
</feature>
<accession>A0ABR0UAV4</accession>